<gene>
    <name evidence="1" type="ORF">FWK35_00038849</name>
</gene>
<sequence>MIGLIKNIALKNMDDGKASETFREMESVRLMTT</sequence>
<keyword evidence="2" id="KW-1185">Reference proteome</keyword>
<accession>A0A6G0VHC6</accession>
<proteinExistence type="predicted"/>
<dbReference type="AlphaFoldDB" id="A0A6G0VHC6"/>
<evidence type="ECO:0000313" key="1">
    <source>
        <dbReference type="EMBL" id="KAF0683720.1"/>
    </source>
</evidence>
<dbReference type="Proteomes" id="UP000478052">
    <property type="component" value="Unassembled WGS sequence"/>
</dbReference>
<comment type="caution">
    <text evidence="1">The sequence shown here is derived from an EMBL/GenBank/DDBJ whole genome shotgun (WGS) entry which is preliminary data.</text>
</comment>
<evidence type="ECO:0000313" key="2">
    <source>
        <dbReference type="Proteomes" id="UP000478052"/>
    </source>
</evidence>
<dbReference type="EMBL" id="VUJU01017350">
    <property type="protein sequence ID" value="KAF0683720.1"/>
    <property type="molecule type" value="Genomic_DNA"/>
</dbReference>
<organism evidence="1 2">
    <name type="scientific">Aphis craccivora</name>
    <name type="common">Cowpea aphid</name>
    <dbReference type="NCBI Taxonomy" id="307492"/>
    <lineage>
        <taxon>Eukaryota</taxon>
        <taxon>Metazoa</taxon>
        <taxon>Ecdysozoa</taxon>
        <taxon>Arthropoda</taxon>
        <taxon>Hexapoda</taxon>
        <taxon>Insecta</taxon>
        <taxon>Pterygota</taxon>
        <taxon>Neoptera</taxon>
        <taxon>Paraneoptera</taxon>
        <taxon>Hemiptera</taxon>
        <taxon>Sternorrhyncha</taxon>
        <taxon>Aphidomorpha</taxon>
        <taxon>Aphidoidea</taxon>
        <taxon>Aphididae</taxon>
        <taxon>Aphidini</taxon>
        <taxon>Aphis</taxon>
        <taxon>Aphis</taxon>
    </lineage>
</organism>
<name>A0A6G0VHC6_APHCR</name>
<feature type="non-terminal residue" evidence="1">
    <location>
        <position position="33"/>
    </location>
</feature>
<protein>
    <submittedName>
        <fullName evidence="1">Uncharacterized protein</fullName>
    </submittedName>
</protein>
<reference evidence="1 2" key="1">
    <citation type="submission" date="2019-08" db="EMBL/GenBank/DDBJ databases">
        <title>Whole genome of Aphis craccivora.</title>
        <authorList>
            <person name="Voronova N.V."/>
            <person name="Shulinski R.S."/>
            <person name="Bandarenka Y.V."/>
            <person name="Zhorov D.G."/>
            <person name="Warner D."/>
        </authorList>
    </citation>
    <scope>NUCLEOTIDE SEQUENCE [LARGE SCALE GENOMIC DNA]</scope>
    <source>
        <strain evidence="1">180601</strain>
        <tissue evidence="1">Whole Body</tissue>
    </source>
</reference>